<dbReference type="Proteomes" id="UP000028488">
    <property type="component" value="Plasmid pPDG5"/>
</dbReference>
<dbReference type="AlphaFoldDB" id="A0A076F0G9"/>
<dbReference type="eggNOG" id="COG3255">
    <property type="taxonomic scope" value="Bacteria"/>
</dbReference>
<dbReference type="EMBL" id="CP008952">
    <property type="protein sequence ID" value="AII11491.1"/>
    <property type="molecule type" value="Genomic_DNA"/>
</dbReference>
<keyword evidence="2" id="KW-0614">Plasmid</keyword>
<gene>
    <name evidence="2" type="ORF">EP51_46855</name>
</gene>
<dbReference type="InterPro" id="IPR003033">
    <property type="entry name" value="SCP2_sterol-bd_dom"/>
</dbReference>
<evidence type="ECO:0000259" key="1">
    <source>
        <dbReference type="Pfam" id="PF02036"/>
    </source>
</evidence>
<feature type="domain" description="SCP2" evidence="1">
    <location>
        <begin position="34"/>
        <end position="109"/>
    </location>
</feature>
<proteinExistence type="predicted"/>
<dbReference type="Pfam" id="PF02036">
    <property type="entry name" value="SCP2"/>
    <property type="match status" value="1"/>
</dbReference>
<dbReference type="RefSeq" id="WP_032492397.1">
    <property type="nucleotide sequence ID" value="NZ_CP008952.1"/>
</dbReference>
<geneLocation type="plasmid" evidence="2 3">
    <name>pPDG5</name>
</geneLocation>
<dbReference type="SUPFAM" id="SSF55718">
    <property type="entry name" value="SCP-like"/>
    <property type="match status" value="1"/>
</dbReference>
<protein>
    <submittedName>
        <fullName evidence="2">Sterol transfer protein</fullName>
    </submittedName>
</protein>
<dbReference type="InterPro" id="IPR036527">
    <property type="entry name" value="SCP2_sterol-bd_dom_sf"/>
</dbReference>
<sequence length="131" mass="14683">MTKKLLSEDWIKEYGELWNQAPETTGGTADLTITIIYRLAEDPDSRRAQLDIKEGIVVYAGAVQDDKTPDFVLTAKLDVWRQFADGKLRAQRALMMKKLKFDGPLMVALSHIPGLEAALGLFGRVTDTEWS</sequence>
<evidence type="ECO:0000313" key="2">
    <source>
        <dbReference type="EMBL" id="AII11491.1"/>
    </source>
</evidence>
<organism evidence="2 3">
    <name type="scientific">Rhodococcus opacus</name>
    <name type="common">Nocardia opaca</name>
    <dbReference type="NCBI Taxonomy" id="37919"/>
    <lineage>
        <taxon>Bacteria</taxon>
        <taxon>Bacillati</taxon>
        <taxon>Actinomycetota</taxon>
        <taxon>Actinomycetes</taxon>
        <taxon>Mycobacteriales</taxon>
        <taxon>Nocardiaceae</taxon>
        <taxon>Rhodococcus</taxon>
    </lineage>
</organism>
<dbReference type="Gene3D" id="3.30.1050.10">
    <property type="entry name" value="SCP2 sterol-binding domain"/>
    <property type="match status" value="1"/>
</dbReference>
<accession>A0A076F0G9</accession>
<evidence type="ECO:0000313" key="3">
    <source>
        <dbReference type="Proteomes" id="UP000028488"/>
    </source>
</evidence>
<reference evidence="2 3" key="1">
    <citation type="submission" date="2014-07" db="EMBL/GenBank/DDBJ databases">
        <title>Genome Sequence of Rhodococcus opacus Strain R7, a Biodegrader of Mono- and Polycyclic Aromatic Hydrocarbons.</title>
        <authorList>
            <person name="Di Gennaro P."/>
            <person name="Zampolli J."/>
            <person name="Presti I."/>
            <person name="Cappelletti M."/>
            <person name="D'Ursi P."/>
            <person name="Orro A."/>
            <person name="Mezzelani A."/>
            <person name="Milanesi L."/>
        </authorList>
    </citation>
    <scope>NUCLEOTIDE SEQUENCE [LARGE SCALE GENOMIC DNA]</scope>
    <source>
        <strain evidence="2 3">R7</strain>
        <plasmid evidence="2">pPDG5</plasmid>
    </source>
</reference>
<name>A0A076F0G9_RHOOP</name>